<accession>A0A3D9DWG8</accession>
<feature type="transmembrane region" description="Helical" evidence="10">
    <location>
        <begin position="200"/>
        <end position="222"/>
    </location>
</feature>
<dbReference type="SUPFAM" id="SSF81340">
    <property type="entry name" value="Clc chloride channel"/>
    <property type="match status" value="1"/>
</dbReference>
<keyword evidence="12" id="KW-1185">Reference proteome</keyword>
<feature type="transmembrane region" description="Helical" evidence="10">
    <location>
        <begin position="404"/>
        <end position="423"/>
    </location>
</feature>
<feature type="transmembrane region" description="Helical" evidence="10">
    <location>
        <begin position="72"/>
        <end position="92"/>
    </location>
</feature>
<proteinExistence type="predicted"/>
<dbReference type="Proteomes" id="UP000256334">
    <property type="component" value="Unassembled WGS sequence"/>
</dbReference>
<dbReference type="GO" id="GO:0034707">
    <property type="term" value="C:chloride channel complex"/>
    <property type="evidence" value="ECO:0007669"/>
    <property type="project" value="UniProtKB-KW"/>
</dbReference>
<organism evidence="11 12">
    <name type="scientific">Kushneria indalinina DSM 14324</name>
    <dbReference type="NCBI Taxonomy" id="1122140"/>
    <lineage>
        <taxon>Bacteria</taxon>
        <taxon>Pseudomonadati</taxon>
        <taxon>Pseudomonadota</taxon>
        <taxon>Gammaproteobacteria</taxon>
        <taxon>Oceanospirillales</taxon>
        <taxon>Halomonadaceae</taxon>
        <taxon>Kushneria</taxon>
    </lineage>
</organism>
<dbReference type="Pfam" id="PF00654">
    <property type="entry name" value="Voltage_CLC"/>
    <property type="match status" value="1"/>
</dbReference>
<evidence type="ECO:0000313" key="11">
    <source>
        <dbReference type="EMBL" id="REC95107.1"/>
    </source>
</evidence>
<evidence type="ECO:0000256" key="8">
    <source>
        <dbReference type="ARBA" id="ARBA00023214"/>
    </source>
</evidence>
<dbReference type="EMBL" id="QRDJ01000007">
    <property type="protein sequence ID" value="REC95107.1"/>
    <property type="molecule type" value="Genomic_DNA"/>
</dbReference>
<evidence type="ECO:0000313" key="12">
    <source>
        <dbReference type="Proteomes" id="UP000256334"/>
    </source>
</evidence>
<gene>
    <name evidence="11" type="ORF">C8D72_1942</name>
</gene>
<dbReference type="RefSeq" id="WP_115854185.1">
    <property type="nucleotide sequence ID" value="NZ_QRDJ01000007.1"/>
</dbReference>
<dbReference type="AlphaFoldDB" id="A0A3D9DWG8"/>
<comment type="subcellular location">
    <subcellularLocation>
        <location evidence="1">Membrane</location>
        <topology evidence="1">Multi-pass membrane protein</topology>
    </subcellularLocation>
</comment>
<keyword evidence="4 10" id="KW-1133">Transmembrane helix</keyword>
<dbReference type="Gene3D" id="1.10.3080.10">
    <property type="entry name" value="Clc chloride channel"/>
    <property type="match status" value="1"/>
</dbReference>
<feature type="transmembrane region" description="Helical" evidence="10">
    <location>
        <begin position="274"/>
        <end position="295"/>
    </location>
</feature>
<dbReference type="InterPro" id="IPR050368">
    <property type="entry name" value="ClC-type_chloride_channel"/>
</dbReference>
<protein>
    <submittedName>
        <fullName evidence="11">H+/Cl-antiporter ClcA</fullName>
    </submittedName>
</protein>
<keyword evidence="7" id="KW-0869">Chloride channel</keyword>
<feature type="transmembrane region" description="Helical" evidence="10">
    <location>
        <begin position="371"/>
        <end position="392"/>
    </location>
</feature>
<feature type="transmembrane region" description="Helical" evidence="10">
    <location>
        <begin position="25"/>
        <end position="51"/>
    </location>
</feature>
<keyword evidence="3 10" id="KW-0812">Transmembrane</keyword>
<evidence type="ECO:0000256" key="10">
    <source>
        <dbReference type="SAM" id="Phobius"/>
    </source>
</evidence>
<dbReference type="GO" id="GO:0005254">
    <property type="term" value="F:chloride channel activity"/>
    <property type="evidence" value="ECO:0007669"/>
    <property type="project" value="UniProtKB-KW"/>
</dbReference>
<dbReference type="PRINTS" id="PR00762">
    <property type="entry name" value="CLCHANNEL"/>
</dbReference>
<evidence type="ECO:0000256" key="9">
    <source>
        <dbReference type="ARBA" id="ARBA00023303"/>
    </source>
</evidence>
<name>A0A3D9DWG8_9GAMM</name>
<dbReference type="InterPro" id="IPR014743">
    <property type="entry name" value="Cl-channel_core"/>
</dbReference>
<feature type="transmembrane region" description="Helical" evidence="10">
    <location>
        <begin position="315"/>
        <end position="337"/>
    </location>
</feature>
<keyword evidence="2" id="KW-0813">Transport</keyword>
<feature type="transmembrane region" description="Helical" evidence="10">
    <location>
        <begin position="344"/>
        <end position="365"/>
    </location>
</feature>
<sequence length="595" mass="63578">MPRRLLNTSRLSLENFRRELASVDALPQLCLLAVISGALTGVIMIVFRELIELGALGLMPEGRTEAFEDLPVMVRMGLPVIAVVLIGLGLGWQKKSARRLGITHVIERFSYHQGVMARDNWFNQWWVGVVSLLGGLSAGREGPAVHLGAGASGWIGQLLKLPHNSLRVLVGCGVAAGISASFNTPIAGVIFAMEVVMMEYTLTGFMPVMLASATGAVITQLHFGSAPAFMLPSVIEPRLLDIPWLLLMALAVGVMAGGFIRLACMGERLVRVPWVLRILIAGVLTAAVALFYPQVQGIGYDSVETILAGQASLDVLLALALGKLILTAVTVACGIPVGIVGPTLVIGAAAGALFGLGASALLPSMAGEPNLYVMMGMAAMMGAVLQAPLAAIMALLELTHSPDIILYGMLTVLSAALTARLVWRTQGFFVMPRQGSTQHPLQQPLMQALSRVGVGAVMDRSVTVTAAVITRERARVILDARPTWLLIHRQGDQQKADREPGKAPLALLAADMARAMEEEDQTGVDQEGDGSINLLEIPGKRLELAPIDLQATLSEAFACLDDQRVDALYVRHITAPMMHRVSGIITREAIENYYH</sequence>
<evidence type="ECO:0000256" key="4">
    <source>
        <dbReference type="ARBA" id="ARBA00022989"/>
    </source>
</evidence>
<evidence type="ECO:0000256" key="6">
    <source>
        <dbReference type="ARBA" id="ARBA00023136"/>
    </source>
</evidence>
<evidence type="ECO:0000256" key="2">
    <source>
        <dbReference type="ARBA" id="ARBA00022448"/>
    </source>
</evidence>
<keyword evidence="9" id="KW-0407">Ion channel</keyword>
<evidence type="ECO:0000256" key="1">
    <source>
        <dbReference type="ARBA" id="ARBA00004141"/>
    </source>
</evidence>
<dbReference type="CDD" id="cd00400">
    <property type="entry name" value="Voltage_gated_ClC"/>
    <property type="match status" value="1"/>
</dbReference>
<reference evidence="11 12" key="1">
    <citation type="submission" date="2018-07" db="EMBL/GenBank/DDBJ databases">
        <title>Genomic Encyclopedia of Type Strains, Phase IV (KMG-IV): sequencing the most valuable type-strain genomes for metagenomic binning, comparative biology and taxonomic classification.</title>
        <authorList>
            <person name="Goeker M."/>
        </authorList>
    </citation>
    <scope>NUCLEOTIDE SEQUENCE [LARGE SCALE GENOMIC DNA]</scope>
    <source>
        <strain evidence="11 12">DSM 14324</strain>
    </source>
</reference>
<dbReference type="InterPro" id="IPR001807">
    <property type="entry name" value="ClC"/>
</dbReference>
<comment type="caution">
    <text evidence="11">The sequence shown here is derived from an EMBL/GenBank/DDBJ whole genome shotgun (WGS) entry which is preliminary data.</text>
</comment>
<dbReference type="PANTHER" id="PTHR43427">
    <property type="entry name" value="CHLORIDE CHANNEL PROTEIN CLC-E"/>
    <property type="match status" value="1"/>
</dbReference>
<keyword evidence="6 10" id="KW-0472">Membrane</keyword>
<dbReference type="PANTHER" id="PTHR43427:SF6">
    <property type="entry name" value="CHLORIDE CHANNEL PROTEIN CLC-E"/>
    <property type="match status" value="1"/>
</dbReference>
<evidence type="ECO:0000256" key="3">
    <source>
        <dbReference type="ARBA" id="ARBA00022692"/>
    </source>
</evidence>
<dbReference type="OrthoDB" id="9767361at2"/>
<evidence type="ECO:0000256" key="5">
    <source>
        <dbReference type="ARBA" id="ARBA00023065"/>
    </source>
</evidence>
<feature type="transmembrane region" description="Helical" evidence="10">
    <location>
        <begin position="242"/>
        <end position="262"/>
    </location>
</feature>
<keyword evidence="5" id="KW-0406">Ion transport</keyword>
<evidence type="ECO:0000256" key="7">
    <source>
        <dbReference type="ARBA" id="ARBA00023173"/>
    </source>
</evidence>
<keyword evidence="8" id="KW-0868">Chloride</keyword>